<reference evidence="2 3" key="1">
    <citation type="submission" date="2018-07" db="EMBL/GenBank/DDBJ databases">
        <title>Complete Genome and Methylome Analysis of Deinococcus wulumuqiensis NEB 479.</title>
        <authorList>
            <person name="Fomenkov A."/>
            <person name="Luyten Y."/>
            <person name="Vincze T."/>
            <person name="Anton B.P."/>
            <person name="Clark T."/>
            <person name="Roberts R.J."/>
            <person name="Morgan R.D."/>
        </authorList>
    </citation>
    <scope>NUCLEOTIDE SEQUENCE [LARGE SCALE GENOMIC DNA]</scope>
    <source>
        <strain evidence="2 3">NEB 479</strain>
        <plasmid evidence="3">Plasmid pdrdi</plasmid>
    </source>
</reference>
<evidence type="ECO:0000256" key="1">
    <source>
        <dbReference type="SAM" id="SignalP"/>
    </source>
</evidence>
<dbReference type="Proteomes" id="UP000253744">
    <property type="component" value="Plasmid pDrdI"/>
</dbReference>
<dbReference type="EMBL" id="CP031163">
    <property type="protein sequence ID" value="AXH00664.1"/>
    <property type="molecule type" value="Genomic_DNA"/>
</dbReference>
<dbReference type="RefSeq" id="WP_114673318.1">
    <property type="nucleotide sequence ID" value="NZ_CP031163.1"/>
</dbReference>
<evidence type="ECO:0008006" key="4">
    <source>
        <dbReference type="Google" id="ProtNLM"/>
    </source>
</evidence>
<accession>A0A345ILU1</accession>
<name>A0A345ILU1_9DEIO</name>
<feature type="chain" id="PRO_5016921930" description="Phage tail tape measure protein" evidence="1">
    <location>
        <begin position="20"/>
        <end position="381"/>
    </location>
</feature>
<gene>
    <name evidence="2" type="ORF">DVJ83_16035</name>
</gene>
<protein>
    <recommendedName>
        <fullName evidence="4">Phage tail tape measure protein</fullName>
    </recommendedName>
</protein>
<evidence type="ECO:0000313" key="2">
    <source>
        <dbReference type="EMBL" id="AXH00664.1"/>
    </source>
</evidence>
<keyword evidence="2" id="KW-0614">Plasmid</keyword>
<keyword evidence="1" id="KW-0732">Signal</keyword>
<evidence type="ECO:0000313" key="3">
    <source>
        <dbReference type="Proteomes" id="UP000253744"/>
    </source>
</evidence>
<geneLocation type="plasmid" evidence="3">
    <name>pdrdi</name>
</geneLocation>
<organism evidence="2 3">
    <name type="scientific">Deinococcus wulumuqiensis</name>
    <dbReference type="NCBI Taxonomy" id="980427"/>
    <lineage>
        <taxon>Bacteria</taxon>
        <taxon>Thermotogati</taxon>
        <taxon>Deinococcota</taxon>
        <taxon>Deinococci</taxon>
        <taxon>Deinococcales</taxon>
        <taxon>Deinococcaceae</taxon>
        <taxon>Deinococcus</taxon>
    </lineage>
</organism>
<feature type="signal peptide" evidence="1">
    <location>
        <begin position="1"/>
        <end position="19"/>
    </location>
</feature>
<sequence>MRRKTIVLVGILLSASAQAQTVPLPPQPVVTGSSLGGAPQGSGITITLDGPVPIVDPAIGGINNGVQTLDSTIAMLAKLIDIAAMIPVFGPYAQTLKPILNTYIDLRTTAQPLLDTMNRARAYAQQYLDAGKDVQKLFSGGSLNSAADDLQGLLNQVSNLPGLPASMRVVKASDARASTAQMAESVNQMIKGVRQEQGKAKATGDLARYRQMIARERELMKIRNRIQATGERIAEQHDQQVLTGKMTQSAVQSAKRGEQFANEMNMVQSDVGSLKILGRIGVETINAQNQGFNTLSQQLALISKQQTVSNEQSDQLLQHFQDQERRRTTAIKAALDAETDRQAQEYKQMVSKADQLADSIGQTLKPDTKRLTDARTLLVKP</sequence>
<dbReference type="KEGG" id="dwu:DVJ83_16035"/>
<proteinExistence type="predicted"/>
<dbReference type="AlphaFoldDB" id="A0A345ILU1"/>